<protein>
    <recommendedName>
        <fullName evidence="1">DUF6697 domain-containing protein</fullName>
    </recommendedName>
</protein>
<dbReference type="EMBL" id="SFCI01000286">
    <property type="protein sequence ID" value="TFY80801.1"/>
    <property type="molecule type" value="Genomic_DNA"/>
</dbReference>
<sequence length="152" mass="16527">MSTSNTAVLPSLNARVASLGSFSGDLPSSSVDVSRAFLTAVYGIPGMPMLVKIAPGKNAPAGSPRHMILPRSDNNPGLPVRAGAPGTMLCNRSDVLENGPLALWVKVRAKENLWRYMGDYELRRAERPLSASEAQQFSRSVRRRNLHLYVSH</sequence>
<comment type="caution">
    <text evidence="2">The sequence shown here is derived from an EMBL/GenBank/DDBJ whole genome shotgun (WGS) entry which is preliminary data.</text>
</comment>
<dbReference type="AlphaFoldDB" id="A0A4Z0A3J0"/>
<reference evidence="2 3" key="1">
    <citation type="submission" date="2019-02" db="EMBL/GenBank/DDBJ databases">
        <title>Genome sequencing of the rare red list fungi Hericium alpestre (H. flagellum).</title>
        <authorList>
            <person name="Buettner E."/>
            <person name="Kellner H."/>
        </authorList>
    </citation>
    <scope>NUCLEOTIDE SEQUENCE [LARGE SCALE GENOMIC DNA]</scope>
    <source>
        <strain evidence="2 3">DSM 108284</strain>
    </source>
</reference>
<dbReference type="Proteomes" id="UP000298061">
    <property type="component" value="Unassembled WGS sequence"/>
</dbReference>
<proteinExistence type="predicted"/>
<evidence type="ECO:0000259" key="1">
    <source>
        <dbReference type="Pfam" id="PF20411"/>
    </source>
</evidence>
<keyword evidence="3" id="KW-1185">Reference proteome</keyword>
<organism evidence="2 3">
    <name type="scientific">Hericium alpestre</name>
    <dbReference type="NCBI Taxonomy" id="135208"/>
    <lineage>
        <taxon>Eukaryota</taxon>
        <taxon>Fungi</taxon>
        <taxon>Dikarya</taxon>
        <taxon>Basidiomycota</taxon>
        <taxon>Agaricomycotina</taxon>
        <taxon>Agaricomycetes</taxon>
        <taxon>Russulales</taxon>
        <taxon>Hericiaceae</taxon>
        <taxon>Hericium</taxon>
    </lineage>
</organism>
<feature type="domain" description="DUF6697" evidence="1">
    <location>
        <begin position="33"/>
        <end position="144"/>
    </location>
</feature>
<gene>
    <name evidence="2" type="ORF">EWM64_g3210</name>
</gene>
<name>A0A4Z0A3J0_9AGAM</name>
<evidence type="ECO:0000313" key="3">
    <source>
        <dbReference type="Proteomes" id="UP000298061"/>
    </source>
</evidence>
<evidence type="ECO:0000313" key="2">
    <source>
        <dbReference type="EMBL" id="TFY80801.1"/>
    </source>
</evidence>
<dbReference type="Pfam" id="PF20411">
    <property type="entry name" value="DUF6697"/>
    <property type="match status" value="1"/>
</dbReference>
<dbReference type="OrthoDB" id="3265858at2759"/>
<accession>A0A4Z0A3J0</accession>
<dbReference type="InterPro" id="IPR046520">
    <property type="entry name" value="DUF6697"/>
</dbReference>